<reference evidence="9" key="1">
    <citation type="submission" date="2016-11" db="EMBL/GenBank/DDBJ databases">
        <authorList>
            <person name="Varghese N."/>
            <person name="Submissions S."/>
        </authorList>
    </citation>
    <scope>NUCLEOTIDE SEQUENCE [LARGE SCALE GENOMIC DNA]</scope>
    <source>
        <strain evidence="9">DSM 10124</strain>
    </source>
</reference>
<evidence type="ECO:0000256" key="3">
    <source>
        <dbReference type="ARBA" id="ARBA00022475"/>
    </source>
</evidence>
<dbReference type="Gene3D" id="1.10.287.3510">
    <property type="match status" value="1"/>
</dbReference>
<protein>
    <submittedName>
        <fullName evidence="8">Membrane bound protein complex subunit mbxG</fullName>
    </submittedName>
</protein>
<dbReference type="PANTHER" id="PTHR34583">
    <property type="entry name" value="ANTIPORTER SUBUNIT MNHC2-RELATED"/>
    <property type="match status" value="1"/>
</dbReference>
<dbReference type="EMBL" id="FQVG01000005">
    <property type="protein sequence ID" value="SHE47556.1"/>
    <property type="molecule type" value="Genomic_DNA"/>
</dbReference>
<accession>A0A1M4TT25</accession>
<evidence type="ECO:0000256" key="2">
    <source>
        <dbReference type="ARBA" id="ARBA00010388"/>
    </source>
</evidence>
<keyword evidence="3" id="KW-1003">Cell membrane</keyword>
<comment type="similarity">
    <text evidence="2">Belongs to the CPA3 antiporters (TC 2.A.63) subunit C family.</text>
</comment>
<name>A0A1M4TT25_9CLOT</name>
<dbReference type="PANTHER" id="PTHR34583:SF2">
    <property type="entry name" value="ANTIPORTER SUBUNIT MNHC2-RELATED"/>
    <property type="match status" value="1"/>
</dbReference>
<evidence type="ECO:0000313" key="9">
    <source>
        <dbReference type="Proteomes" id="UP000184423"/>
    </source>
</evidence>
<feature type="transmembrane region" description="Helical" evidence="7">
    <location>
        <begin position="29"/>
        <end position="50"/>
    </location>
</feature>
<dbReference type="Pfam" id="PF00420">
    <property type="entry name" value="Oxidored_q2"/>
    <property type="match status" value="1"/>
</dbReference>
<keyword evidence="5 7" id="KW-1133">Transmembrane helix</keyword>
<feature type="transmembrane region" description="Helical" evidence="7">
    <location>
        <begin position="6"/>
        <end position="22"/>
    </location>
</feature>
<gene>
    <name evidence="8" type="ORF">SAMN02746091_00466</name>
</gene>
<evidence type="ECO:0000256" key="5">
    <source>
        <dbReference type="ARBA" id="ARBA00022989"/>
    </source>
</evidence>
<keyword evidence="6 7" id="KW-0472">Membrane</keyword>
<dbReference type="GO" id="GO:0005886">
    <property type="term" value="C:plasma membrane"/>
    <property type="evidence" value="ECO:0007669"/>
    <property type="project" value="UniProtKB-SubCell"/>
</dbReference>
<dbReference type="AlphaFoldDB" id="A0A1M4TT25"/>
<comment type="subcellular location">
    <subcellularLocation>
        <location evidence="1">Cell membrane</location>
        <topology evidence="1">Multi-pass membrane protein</topology>
    </subcellularLocation>
</comment>
<organism evidence="8 9">
    <name type="scientific">Caloramator proteoclasticus DSM 10124</name>
    <dbReference type="NCBI Taxonomy" id="1121262"/>
    <lineage>
        <taxon>Bacteria</taxon>
        <taxon>Bacillati</taxon>
        <taxon>Bacillota</taxon>
        <taxon>Clostridia</taxon>
        <taxon>Eubacteriales</taxon>
        <taxon>Clostridiaceae</taxon>
        <taxon>Caloramator</taxon>
    </lineage>
</organism>
<evidence type="ECO:0000256" key="1">
    <source>
        <dbReference type="ARBA" id="ARBA00004651"/>
    </source>
</evidence>
<dbReference type="InterPro" id="IPR050601">
    <property type="entry name" value="CPA3_antiporter_subunitC"/>
</dbReference>
<evidence type="ECO:0000313" key="8">
    <source>
        <dbReference type="EMBL" id="SHE47556.1"/>
    </source>
</evidence>
<dbReference type="Proteomes" id="UP000184423">
    <property type="component" value="Unassembled WGS sequence"/>
</dbReference>
<sequence length="119" mass="12778">MTKIFILSSLSLVFVGLYGVLTRKNIVKILIALNIIETGINMLLVAFGYVEGGITPILQSDLSIANLDKMVDPVPQALVLTSIVIGLGTTAFALSLAMRYKDTHNSISIRATDEEGVNV</sequence>
<dbReference type="RefSeq" id="WP_027307775.1">
    <property type="nucleotide sequence ID" value="NZ_FQVG01000005.1"/>
</dbReference>
<keyword evidence="9" id="KW-1185">Reference proteome</keyword>
<proteinExistence type="inferred from homology"/>
<evidence type="ECO:0000256" key="6">
    <source>
        <dbReference type="ARBA" id="ARBA00023136"/>
    </source>
</evidence>
<feature type="transmembrane region" description="Helical" evidence="7">
    <location>
        <begin position="77"/>
        <end position="98"/>
    </location>
</feature>
<dbReference type="InterPro" id="IPR039428">
    <property type="entry name" value="NUOK/Mnh_C1-like"/>
</dbReference>
<evidence type="ECO:0000256" key="4">
    <source>
        <dbReference type="ARBA" id="ARBA00022692"/>
    </source>
</evidence>
<keyword evidence="4 7" id="KW-0812">Transmembrane</keyword>
<evidence type="ECO:0000256" key="7">
    <source>
        <dbReference type="SAM" id="Phobius"/>
    </source>
</evidence>